<keyword evidence="6" id="KW-0511">Multifunctional enzyme</keyword>
<evidence type="ECO:0000313" key="12">
    <source>
        <dbReference type="Proteomes" id="UP000309133"/>
    </source>
</evidence>
<dbReference type="CDD" id="cd06577">
    <property type="entry name" value="PASTA_pknB"/>
    <property type="match status" value="1"/>
</dbReference>
<dbReference type="AlphaFoldDB" id="A0A4S4FS97"/>
<keyword evidence="12" id="KW-1185">Reference proteome</keyword>
<dbReference type="SUPFAM" id="SSF56601">
    <property type="entry name" value="beta-lactamase/transpeptidase-like"/>
    <property type="match status" value="1"/>
</dbReference>
<dbReference type="Pfam" id="PF00905">
    <property type="entry name" value="Transpeptidase"/>
    <property type="match status" value="1"/>
</dbReference>
<proteinExistence type="predicted"/>
<dbReference type="InterPro" id="IPR050396">
    <property type="entry name" value="Glycosyltr_51/Transpeptidase"/>
</dbReference>
<keyword evidence="4" id="KW-0808">Transferase</keyword>
<keyword evidence="1" id="KW-0121">Carboxypeptidase</keyword>
<evidence type="ECO:0000256" key="9">
    <source>
        <dbReference type="SAM" id="MobiDB-lite"/>
    </source>
</evidence>
<feature type="region of interest" description="Disordered" evidence="9">
    <location>
        <begin position="724"/>
        <end position="746"/>
    </location>
</feature>
<dbReference type="InterPro" id="IPR023346">
    <property type="entry name" value="Lysozyme-like_dom_sf"/>
</dbReference>
<keyword evidence="3" id="KW-0328">Glycosyltransferase</keyword>
<name>A0A4S4FS97_9MICO</name>
<dbReference type="Pfam" id="PF00912">
    <property type="entry name" value="Transgly"/>
    <property type="match status" value="1"/>
</dbReference>
<dbReference type="OrthoDB" id="9766909at2"/>
<dbReference type="GO" id="GO:0006508">
    <property type="term" value="P:proteolysis"/>
    <property type="evidence" value="ECO:0007669"/>
    <property type="project" value="UniProtKB-KW"/>
</dbReference>
<dbReference type="EMBL" id="SSSM01000001">
    <property type="protein sequence ID" value="THG33590.1"/>
    <property type="molecule type" value="Genomic_DNA"/>
</dbReference>
<evidence type="ECO:0000256" key="8">
    <source>
        <dbReference type="ARBA" id="ARBA00049902"/>
    </source>
</evidence>
<dbReference type="Gene3D" id="3.30.10.20">
    <property type="match status" value="1"/>
</dbReference>
<evidence type="ECO:0000256" key="4">
    <source>
        <dbReference type="ARBA" id="ARBA00022679"/>
    </source>
</evidence>
<comment type="caution">
    <text evidence="11">The sequence shown here is derived from an EMBL/GenBank/DDBJ whole genome shotgun (WGS) entry which is preliminary data.</text>
</comment>
<evidence type="ECO:0000259" key="10">
    <source>
        <dbReference type="PROSITE" id="PS51178"/>
    </source>
</evidence>
<comment type="catalytic activity">
    <reaction evidence="7">
        <text>Preferential cleavage: (Ac)2-L-Lys-D-Ala-|-D-Ala. Also transpeptidation of peptidyl-alanyl moieties that are N-acyl substituents of D-alanine.</text>
        <dbReference type="EC" id="3.4.16.4"/>
    </reaction>
</comment>
<dbReference type="InterPro" id="IPR001460">
    <property type="entry name" value="PCN-bd_Tpept"/>
</dbReference>
<feature type="domain" description="PASTA" evidence="10">
    <location>
        <begin position="697"/>
        <end position="761"/>
    </location>
</feature>
<dbReference type="InterPro" id="IPR001264">
    <property type="entry name" value="Glyco_trans_51"/>
</dbReference>
<dbReference type="PANTHER" id="PTHR32282:SF33">
    <property type="entry name" value="PEPTIDOGLYCAN GLYCOSYLTRANSFERASE"/>
    <property type="match status" value="1"/>
</dbReference>
<dbReference type="PANTHER" id="PTHR32282">
    <property type="entry name" value="BINDING PROTEIN TRANSPEPTIDASE, PUTATIVE-RELATED"/>
    <property type="match status" value="1"/>
</dbReference>
<comment type="catalytic activity">
    <reaction evidence="8">
        <text>[GlcNAc-(1-&gt;4)-Mur2Ac(oyl-L-Ala-gamma-D-Glu-L-Lys-D-Ala-D-Ala)](n)-di-trans,octa-cis-undecaprenyl diphosphate + beta-D-GlcNAc-(1-&gt;4)-Mur2Ac(oyl-L-Ala-gamma-D-Glu-L-Lys-D-Ala-D-Ala)-di-trans,octa-cis-undecaprenyl diphosphate = [GlcNAc-(1-&gt;4)-Mur2Ac(oyl-L-Ala-gamma-D-Glu-L-Lys-D-Ala-D-Ala)](n+1)-di-trans,octa-cis-undecaprenyl diphosphate + di-trans,octa-cis-undecaprenyl diphosphate + H(+)</text>
        <dbReference type="Rhea" id="RHEA:23708"/>
        <dbReference type="Rhea" id="RHEA-COMP:9602"/>
        <dbReference type="Rhea" id="RHEA-COMP:9603"/>
        <dbReference type="ChEBI" id="CHEBI:15378"/>
        <dbReference type="ChEBI" id="CHEBI:58405"/>
        <dbReference type="ChEBI" id="CHEBI:60033"/>
        <dbReference type="ChEBI" id="CHEBI:78435"/>
        <dbReference type="EC" id="2.4.99.28"/>
    </reaction>
</comment>
<sequence>MAATDTIGIFEDLPTYLEIGELSQRTNIYATNTDGSPVLLASFYDENRVEVAWDQISGYAKNAAVAGEDRRFYEHGGVDIMGTTRAILSNLRGNDVQGGSSITQQYVKNVRINNAIRGLTDPDEIDKAYEAEVAPSPSRKLREMRLAIGLEKKYTKDQILLGYLNIAGFGGRVYGIEAAANYYFNTTAANLTLAQAASLIAIVNNPEKFRLDYTGAEINGAADGYSQNKIRRDSIIDDMLDQDLITQTEHDEAVASPVTPDIHQASTGCASAPAGAGYFCDYITRIFQNDEFFGPDEDTRWSTFVRAGYDVYTTLDLDLQNTAQNAINEFVPKSADGIDIGSVAVSVQPGTGKILAMAQNKDYSADPEVLGSGANYSAVNYNTDEDYGGSSGFQPGSTYKMFTLTEWLKEGHGLNEVTDARKPATDWGAFRDSCNGGTVYFPGYNPNNDELDNGQFATALDNTMTSRNTGFMAMAKQLDLCEIRKTAESMGAHRANLLRNTDSESPEYGQLILDADGKTQYAPLEQGAGSVLGTNEIAPLTMAAAFATVAANGMYCKPIAIERIVAADGTEVPVPPSECSQNVDPKITAATEYALNKALTGGTGSPSYSRITTRVPMFSKTGTTDDAFATWMSGASSKVATTVGVFNASGFVNLRNIKFNGIQAATLRHNIWPRIMEVANQKYGGDAFPDPASELLRGQTSDIPSVTGLSYDQARSILQASGFNAQDGGQQDSNLPAGQVSGTNPTGEASKGAYITVYTSNGALKTVPDLVTPYNSVAGAAVAWTQAGFSAGNITPQCQVTPGGTGKPTAQSVAAGSAARADTAITLTYAKATCP</sequence>
<keyword evidence="5" id="KW-0378">Hydrolase</keyword>
<dbReference type="GO" id="GO:0009252">
    <property type="term" value="P:peptidoglycan biosynthetic process"/>
    <property type="evidence" value="ECO:0007669"/>
    <property type="project" value="TreeGrafter"/>
</dbReference>
<dbReference type="InterPro" id="IPR012338">
    <property type="entry name" value="Beta-lactam/transpept-like"/>
</dbReference>
<dbReference type="GO" id="GO:0008955">
    <property type="term" value="F:peptidoglycan glycosyltransferase activity"/>
    <property type="evidence" value="ECO:0007669"/>
    <property type="project" value="UniProtKB-EC"/>
</dbReference>
<dbReference type="SMART" id="SM00740">
    <property type="entry name" value="PASTA"/>
    <property type="match status" value="1"/>
</dbReference>
<dbReference type="InterPro" id="IPR005543">
    <property type="entry name" value="PASTA_dom"/>
</dbReference>
<organism evidence="11 12">
    <name type="scientific">Naasia lichenicola</name>
    <dbReference type="NCBI Taxonomy" id="2565933"/>
    <lineage>
        <taxon>Bacteria</taxon>
        <taxon>Bacillati</taxon>
        <taxon>Actinomycetota</taxon>
        <taxon>Actinomycetes</taxon>
        <taxon>Micrococcales</taxon>
        <taxon>Microbacteriaceae</taxon>
        <taxon>Naasia</taxon>
    </lineage>
</organism>
<dbReference type="Gene3D" id="3.40.710.10">
    <property type="entry name" value="DD-peptidase/beta-lactamase superfamily"/>
    <property type="match status" value="1"/>
</dbReference>
<reference evidence="11 12" key="1">
    <citation type="submission" date="2019-04" db="EMBL/GenBank/DDBJ databases">
        <authorList>
            <person name="Jiang L."/>
        </authorList>
    </citation>
    <scope>NUCLEOTIDE SEQUENCE [LARGE SCALE GENOMIC DNA]</scope>
    <source>
        <strain evidence="11 12">YIM 131853</strain>
    </source>
</reference>
<evidence type="ECO:0000256" key="5">
    <source>
        <dbReference type="ARBA" id="ARBA00022801"/>
    </source>
</evidence>
<evidence type="ECO:0000256" key="2">
    <source>
        <dbReference type="ARBA" id="ARBA00022670"/>
    </source>
</evidence>
<evidence type="ECO:0000256" key="6">
    <source>
        <dbReference type="ARBA" id="ARBA00023268"/>
    </source>
</evidence>
<dbReference type="Gene3D" id="1.10.3810.10">
    <property type="entry name" value="Biosynthetic peptidoglycan transglycosylase-like"/>
    <property type="match status" value="1"/>
</dbReference>
<dbReference type="PROSITE" id="PS51178">
    <property type="entry name" value="PASTA"/>
    <property type="match status" value="1"/>
</dbReference>
<protein>
    <submittedName>
        <fullName evidence="11">PASTA domain-containing protein</fullName>
    </submittedName>
</protein>
<gene>
    <name evidence="11" type="ORF">E6C64_01905</name>
</gene>
<dbReference type="GO" id="GO:0030288">
    <property type="term" value="C:outer membrane-bounded periplasmic space"/>
    <property type="evidence" value="ECO:0007669"/>
    <property type="project" value="TreeGrafter"/>
</dbReference>
<evidence type="ECO:0000313" key="11">
    <source>
        <dbReference type="EMBL" id="THG33590.1"/>
    </source>
</evidence>
<evidence type="ECO:0000256" key="1">
    <source>
        <dbReference type="ARBA" id="ARBA00022645"/>
    </source>
</evidence>
<dbReference type="Pfam" id="PF03793">
    <property type="entry name" value="PASTA"/>
    <property type="match status" value="1"/>
</dbReference>
<dbReference type="GO" id="GO:0009002">
    <property type="term" value="F:serine-type D-Ala-D-Ala carboxypeptidase activity"/>
    <property type="evidence" value="ECO:0007669"/>
    <property type="project" value="UniProtKB-EC"/>
</dbReference>
<dbReference type="Proteomes" id="UP000309133">
    <property type="component" value="Unassembled WGS sequence"/>
</dbReference>
<evidence type="ECO:0000256" key="7">
    <source>
        <dbReference type="ARBA" id="ARBA00034000"/>
    </source>
</evidence>
<dbReference type="InterPro" id="IPR036950">
    <property type="entry name" value="PBP_transglycosylase"/>
</dbReference>
<dbReference type="GO" id="GO:0008658">
    <property type="term" value="F:penicillin binding"/>
    <property type="evidence" value="ECO:0007669"/>
    <property type="project" value="InterPro"/>
</dbReference>
<accession>A0A4S4FS97</accession>
<evidence type="ECO:0000256" key="3">
    <source>
        <dbReference type="ARBA" id="ARBA00022676"/>
    </source>
</evidence>
<keyword evidence="2" id="KW-0645">Protease</keyword>
<dbReference type="SUPFAM" id="SSF53955">
    <property type="entry name" value="Lysozyme-like"/>
    <property type="match status" value="1"/>
</dbReference>